<evidence type="ECO:0000256" key="7">
    <source>
        <dbReference type="ARBA" id="ARBA00022857"/>
    </source>
</evidence>
<comment type="pathway">
    <text evidence="2">Lipid metabolism; sphingolipid metabolism.</text>
</comment>
<dbReference type="PROSITE" id="PS00061">
    <property type="entry name" value="ADH_SHORT"/>
    <property type="match status" value="1"/>
</dbReference>
<evidence type="ECO:0000313" key="16">
    <source>
        <dbReference type="EMBL" id="CAH1723998.1"/>
    </source>
</evidence>
<sequence length="354" mass="39057">MEYIMLAFITVGVIVLSFVLAAVFKHKFIAKKKCLLGRHVIITGGSSGIGKCIALEAAKIGANVTIVARNENRLRSTLKEIKGQCLNNNQKFNYLSVDLAGDYSMVEKTFNNAIEDMGPLYLFINCAGMALCGTLEDISTDDIMQMINTNLISTIQATKAIVNKMKQNGYGSIVITSSLASFCGIYGLSVYCATKFALRGFAEALSMETKNFGVKVTLALPPDTDTPGYANETKNKPLETLLISETAKLFTPEEVGNKILQDALDGQFFSTVGFEGHMMTTSCAGMAPYTSYLELIYQVKYNCQPQNFLIICYEFQVFGAGILRLITVYYLTIFDKIIKKCKLDRENVKNNKTL</sequence>
<organism evidence="17 18">
    <name type="scientific">Aphis gossypii</name>
    <name type="common">Cotton aphid</name>
    <dbReference type="NCBI Taxonomy" id="80765"/>
    <lineage>
        <taxon>Eukaryota</taxon>
        <taxon>Metazoa</taxon>
        <taxon>Ecdysozoa</taxon>
        <taxon>Arthropoda</taxon>
        <taxon>Hexapoda</taxon>
        <taxon>Insecta</taxon>
        <taxon>Pterygota</taxon>
        <taxon>Neoptera</taxon>
        <taxon>Paraneoptera</taxon>
        <taxon>Hemiptera</taxon>
        <taxon>Sternorrhyncha</taxon>
        <taxon>Aphidomorpha</taxon>
        <taxon>Aphidoidea</taxon>
        <taxon>Aphididae</taxon>
        <taxon>Aphidini</taxon>
        <taxon>Aphis</taxon>
        <taxon>Aphis</taxon>
    </lineage>
</organism>
<dbReference type="SUPFAM" id="SSF51735">
    <property type="entry name" value="NAD(P)-binding Rossmann-fold domains"/>
    <property type="match status" value="1"/>
</dbReference>
<protein>
    <recommendedName>
        <fullName evidence="11">3-dehydrosphinganine reductase</fullName>
        <ecNumber evidence="11">1.1.1.102</ecNumber>
    </recommendedName>
</protein>
<dbReference type="FunFam" id="3.40.50.720:FF:000165">
    <property type="entry name" value="3-ketodihydrosphingosine reductase"/>
    <property type="match status" value="1"/>
</dbReference>
<dbReference type="EMBL" id="OU899035">
    <property type="protein sequence ID" value="CAH1723998.1"/>
    <property type="molecule type" value="Genomic_DNA"/>
</dbReference>
<reference evidence="17" key="2">
    <citation type="submission" date="2022-10" db="EMBL/GenBank/DDBJ databases">
        <authorList>
            <consortium name="ENA_rothamsted_submissions"/>
            <consortium name="culmorum"/>
            <person name="King R."/>
        </authorList>
    </citation>
    <scope>NUCLEOTIDE SEQUENCE</scope>
</reference>
<dbReference type="EC" id="1.1.1.102" evidence="11"/>
<evidence type="ECO:0000256" key="10">
    <source>
        <dbReference type="ARBA" id="ARBA00023098"/>
    </source>
</evidence>
<dbReference type="GO" id="GO:0006666">
    <property type="term" value="P:3-keto-sphinganine metabolic process"/>
    <property type="evidence" value="ECO:0007669"/>
    <property type="project" value="InterPro"/>
</dbReference>
<evidence type="ECO:0000256" key="3">
    <source>
        <dbReference type="ARBA" id="ARBA00004991"/>
    </source>
</evidence>
<keyword evidence="14" id="KW-0472">Membrane</keyword>
<dbReference type="InterPro" id="IPR036291">
    <property type="entry name" value="NAD(P)-bd_dom_sf"/>
</dbReference>
<dbReference type="AlphaFoldDB" id="A0A9P0NF80"/>
<comment type="catalytic activity">
    <reaction evidence="13">
        <text>sphinganine + NADP(+) = 3-oxosphinganine + NADPH + H(+)</text>
        <dbReference type="Rhea" id="RHEA:22640"/>
        <dbReference type="ChEBI" id="CHEBI:15378"/>
        <dbReference type="ChEBI" id="CHEBI:57783"/>
        <dbReference type="ChEBI" id="CHEBI:57817"/>
        <dbReference type="ChEBI" id="CHEBI:58299"/>
        <dbReference type="ChEBI" id="CHEBI:58349"/>
        <dbReference type="EC" id="1.1.1.102"/>
    </reaction>
    <physiologicalReaction direction="right-to-left" evidence="13">
        <dbReference type="Rhea" id="RHEA:22642"/>
    </physiologicalReaction>
</comment>
<comment type="subcellular location">
    <subcellularLocation>
        <location evidence="1">Endoplasmic reticulum</location>
    </subcellularLocation>
</comment>
<dbReference type="PANTHER" id="PTHR43550">
    <property type="entry name" value="3-KETODIHYDROSPHINGOSINE REDUCTASE"/>
    <property type="match status" value="1"/>
</dbReference>
<dbReference type="EMBL" id="OU899035">
    <property type="protein sequence ID" value="CAH1723959.1"/>
    <property type="molecule type" value="Genomic_DNA"/>
</dbReference>
<keyword evidence="5" id="KW-0547">Nucleotide-binding</keyword>
<dbReference type="InterPro" id="IPR020904">
    <property type="entry name" value="Sc_DH/Rdtase_CS"/>
</dbReference>
<accession>A0A9P0NF80</accession>
<dbReference type="GO" id="GO:0047560">
    <property type="term" value="F:3-dehydrosphinganine reductase activity"/>
    <property type="evidence" value="ECO:0007669"/>
    <property type="project" value="UniProtKB-EC"/>
</dbReference>
<evidence type="ECO:0000256" key="13">
    <source>
        <dbReference type="ARBA" id="ARBA00048930"/>
    </source>
</evidence>
<evidence type="ECO:0000256" key="9">
    <source>
        <dbReference type="ARBA" id="ARBA00023002"/>
    </source>
</evidence>
<evidence type="ECO:0000313" key="15">
    <source>
        <dbReference type="EMBL" id="CAH1723959.1"/>
    </source>
</evidence>
<dbReference type="InterPro" id="IPR002347">
    <property type="entry name" value="SDR_fam"/>
</dbReference>
<dbReference type="PANTHER" id="PTHR43550:SF3">
    <property type="entry name" value="3-KETODIHYDROSPHINGOSINE REDUCTASE"/>
    <property type="match status" value="1"/>
</dbReference>
<keyword evidence="18" id="KW-1185">Reference proteome</keyword>
<reference evidence="17" key="1">
    <citation type="submission" date="2022-02" db="EMBL/GenBank/DDBJ databases">
        <authorList>
            <person name="King R."/>
        </authorList>
    </citation>
    <scope>NUCLEOTIDE SEQUENCE</scope>
</reference>
<keyword evidence="6" id="KW-0256">Endoplasmic reticulum</keyword>
<evidence type="ECO:0000256" key="12">
    <source>
        <dbReference type="ARBA" id="ARBA00044737"/>
    </source>
</evidence>
<evidence type="ECO:0000256" key="14">
    <source>
        <dbReference type="SAM" id="Phobius"/>
    </source>
</evidence>
<dbReference type="CDD" id="cd08939">
    <property type="entry name" value="KDSR-like_SDR_c"/>
    <property type="match status" value="1"/>
</dbReference>
<keyword evidence="14" id="KW-0812">Transmembrane</keyword>
<keyword evidence="7" id="KW-0521">NADP</keyword>
<dbReference type="Proteomes" id="UP001154329">
    <property type="component" value="Chromosome 2"/>
</dbReference>
<evidence type="ECO:0000256" key="5">
    <source>
        <dbReference type="ARBA" id="ARBA00022741"/>
    </source>
</evidence>
<evidence type="ECO:0000256" key="11">
    <source>
        <dbReference type="ARBA" id="ARBA00026112"/>
    </source>
</evidence>
<dbReference type="GO" id="GO:0005789">
    <property type="term" value="C:endoplasmic reticulum membrane"/>
    <property type="evidence" value="ECO:0007669"/>
    <property type="project" value="TreeGrafter"/>
</dbReference>
<keyword evidence="14" id="KW-1133">Transmembrane helix</keyword>
<evidence type="ECO:0000256" key="8">
    <source>
        <dbReference type="ARBA" id="ARBA00022919"/>
    </source>
</evidence>
<dbReference type="EMBL" id="OU899035">
    <property type="protein sequence ID" value="CAH1723999.1"/>
    <property type="molecule type" value="Genomic_DNA"/>
</dbReference>
<gene>
    <name evidence="15" type="ORF">APHIGO_LOCUS5352</name>
    <name evidence="16" type="ORF">APHIGO_LOCUS5373</name>
    <name evidence="17" type="ORF">APHIGO_LOCUS5374</name>
</gene>
<dbReference type="InterPro" id="IPR045022">
    <property type="entry name" value="KDSR-like"/>
</dbReference>
<evidence type="ECO:0000256" key="4">
    <source>
        <dbReference type="ARBA" id="ARBA00006484"/>
    </source>
</evidence>
<dbReference type="GO" id="GO:0000166">
    <property type="term" value="F:nucleotide binding"/>
    <property type="evidence" value="ECO:0007669"/>
    <property type="project" value="UniProtKB-KW"/>
</dbReference>
<dbReference type="Pfam" id="PF00106">
    <property type="entry name" value="adh_short"/>
    <property type="match status" value="1"/>
</dbReference>
<evidence type="ECO:0000313" key="17">
    <source>
        <dbReference type="EMBL" id="CAH1723999.1"/>
    </source>
</evidence>
<keyword evidence="10" id="KW-0443">Lipid metabolism</keyword>
<name>A0A9P0NF80_APHGO</name>
<keyword evidence="9" id="KW-0560">Oxidoreductase</keyword>
<comment type="similarity">
    <text evidence="4">Belongs to the short-chain dehydrogenases/reductases (SDR) family.</text>
</comment>
<evidence type="ECO:0000256" key="1">
    <source>
        <dbReference type="ARBA" id="ARBA00004240"/>
    </source>
</evidence>
<comment type="pathway">
    <text evidence="3">Sphingolipid metabolism.</text>
</comment>
<dbReference type="PRINTS" id="PR00081">
    <property type="entry name" value="GDHRDH"/>
</dbReference>
<evidence type="ECO:0000256" key="6">
    <source>
        <dbReference type="ARBA" id="ARBA00022824"/>
    </source>
</evidence>
<keyword evidence="8" id="KW-0746">Sphingolipid metabolism</keyword>
<evidence type="ECO:0000256" key="2">
    <source>
        <dbReference type="ARBA" id="ARBA00004760"/>
    </source>
</evidence>
<dbReference type="GO" id="GO:0030148">
    <property type="term" value="P:sphingolipid biosynthetic process"/>
    <property type="evidence" value="ECO:0007669"/>
    <property type="project" value="InterPro"/>
</dbReference>
<comment type="function">
    <text evidence="12">Catalyzes the reduction of 3'-oxosphinganine (3-ketodihydrosphingosine/KDS) to sphinganine (dihydrosphingosine/DHS), the second step of de novo sphingolipid biosynthesis.</text>
</comment>
<feature type="transmembrane region" description="Helical" evidence="14">
    <location>
        <begin position="308"/>
        <end position="332"/>
    </location>
</feature>
<dbReference type="Gene3D" id="3.40.50.720">
    <property type="entry name" value="NAD(P)-binding Rossmann-like Domain"/>
    <property type="match status" value="1"/>
</dbReference>
<evidence type="ECO:0000313" key="18">
    <source>
        <dbReference type="Proteomes" id="UP001154329"/>
    </source>
</evidence>
<proteinExistence type="inferred from homology"/>